<feature type="region of interest" description="Disordered" evidence="4">
    <location>
        <begin position="1"/>
        <end position="22"/>
    </location>
</feature>
<accession>A0ABZ2M8Z5</accession>
<evidence type="ECO:0000256" key="2">
    <source>
        <dbReference type="ARBA" id="ARBA00007639"/>
    </source>
</evidence>
<dbReference type="SUPFAM" id="SSF53822">
    <property type="entry name" value="Periplasmic binding protein-like I"/>
    <property type="match status" value="1"/>
</dbReference>
<evidence type="ECO:0000313" key="6">
    <source>
        <dbReference type="EMBL" id="WXB18960.1"/>
    </source>
</evidence>
<dbReference type="Pfam" id="PF13407">
    <property type="entry name" value="Peripla_BP_4"/>
    <property type="match status" value="1"/>
</dbReference>
<evidence type="ECO:0000259" key="5">
    <source>
        <dbReference type="Pfam" id="PF13407"/>
    </source>
</evidence>
<gene>
    <name evidence="6" type="ORF">LZC94_17195</name>
</gene>
<keyword evidence="7" id="KW-1185">Reference proteome</keyword>
<evidence type="ECO:0000256" key="4">
    <source>
        <dbReference type="SAM" id="MobiDB-lite"/>
    </source>
</evidence>
<organism evidence="6 7">
    <name type="scientific">Pendulispora albinea</name>
    <dbReference type="NCBI Taxonomy" id="2741071"/>
    <lineage>
        <taxon>Bacteria</taxon>
        <taxon>Pseudomonadati</taxon>
        <taxon>Myxococcota</taxon>
        <taxon>Myxococcia</taxon>
        <taxon>Myxococcales</taxon>
        <taxon>Sorangiineae</taxon>
        <taxon>Pendulisporaceae</taxon>
        <taxon>Pendulispora</taxon>
    </lineage>
</organism>
<dbReference type="RefSeq" id="WP_394828586.1">
    <property type="nucleotide sequence ID" value="NZ_CP089984.1"/>
</dbReference>
<proteinExistence type="inferred from homology"/>
<name>A0ABZ2M8Z5_9BACT</name>
<dbReference type="InterPro" id="IPR025997">
    <property type="entry name" value="SBP_2_dom"/>
</dbReference>
<dbReference type="PANTHER" id="PTHR46847">
    <property type="entry name" value="D-ALLOSE-BINDING PERIPLASMIC PROTEIN-RELATED"/>
    <property type="match status" value="1"/>
</dbReference>
<feature type="compositionally biased region" description="Polar residues" evidence="4">
    <location>
        <begin position="1"/>
        <end position="11"/>
    </location>
</feature>
<dbReference type="Proteomes" id="UP001370348">
    <property type="component" value="Chromosome"/>
</dbReference>
<dbReference type="InterPro" id="IPR028082">
    <property type="entry name" value="Peripla_BP_I"/>
</dbReference>
<feature type="domain" description="Periplasmic binding protein" evidence="5">
    <location>
        <begin position="89"/>
        <end position="342"/>
    </location>
</feature>
<dbReference type="PANTHER" id="PTHR46847:SF1">
    <property type="entry name" value="D-ALLOSE-BINDING PERIPLASMIC PROTEIN-RELATED"/>
    <property type="match status" value="1"/>
</dbReference>
<evidence type="ECO:0000256" key="1">
    <source>
        <dbReference type="ARBA" id="ARBA00004196"/>
    </source>
</evidence>
<keyword evidence="3" id="KW-0732">Signal</keyword>
<dbReference type="Gene3D" id="3.40.50.2300">
    <property type="match status" value="2"/>
</dbReference>
<protein>
    <submittedName>
        <fullName evidence="6">Substrate-binding domain-containing protein</fullName>
    </submittedName>
</protein>
<comment type="subcellular location">
    <subcellularLocation>
        <location evidence="1">Cell envelope</location>
    </subcellularLocation>
</comment>
<evidence type="ECO:0000313" key="7">
    <source>
        <dbReference type="Proteomes" id="UP001370348"/>
    </source>
</evidence>
<dbReference type="CDD" id="cd06308">
    <property type="entry name" value="PBP1_sensor_kinase-like"/>
    <property type="match status" value="1"/>
</dbReference>
<reference evidence="6 7" key="1">
    <citation type="submission" date="2021-12" db="EMBL/GenBank/DDBJ databases">
        <title>Discovery of the Pendulisporaceae a myxobacterial family with distinct sporulation behavior and unique specialized metabolism.</title>
        <authorList>
            <person name="Garcia R."/>
            <person name="Popoff A."/>
            <person name="Bader C.D."/>
            <person name="Loehr J."/>
            <person name="Walesch S."/>
            <person name="Walt C."/>
            <person name="Boldt J."/>
            <person name="Bunk B."/>
            <person name="Haeckl F.J.F.P.J."/>
            <person name="Gunesch A.P."/>
            <person name="Birkelbach J."/>
            <person name="Nuebel U."/>
            <person name="Pietschmann T."/>
            <person name="Bach T."/>
            <person name="Mueller R."/>
        </authorList>
    </citation>
    <scope>NUCLEOTIDE SEQUENCE [LARGE SCALE GENOMIC DNA]</scope>
    <source>
        <strain evidence="6 7">MSr11954</strain>
    </source>
</reference>
<sequence>MNNHPNLATFETTQTPAPRWRRRPAWTLAPLAWMALAGGALVHCKNEPPAPGGSSAQATGSAASVSAASPAAKGAAKHKGTPEDPFVVGMSQCNLGEPWRVQMNDDVRKAAEKHPNLKIVFKDAQNDSLVQRGQLEEFVNQGVDAILISPKEAAPLTEPVAKAFRTGIPVIVLDRALLKEDYTTFIGADNVKIGREAGKWVAETLGGKGTVVELKGLMTSVPGQDRHRGFIEGLDTKAHPGIKVVFEADMQWLEPNARKEMESALATQPKIDVVYAHNDPGAHGAYLAAKQVGREKSMKFVGIDALPHEGVQYVKDGILSVTFQYPTGGAEAVATTLKALAGENVPKKIVLPTRVFTRDNVAAGGQEIP</sequence>
<dbReference type="EMBL" id="CP089984">
    <property type="protein sequence ID" value="WXB18960.1"/>
    <property type="molecule type" value="Genomic_DNA"/>
</dbReference>
<evidence type="ECO:0000256" key="3">
    <source>
        <dbReference type="ARBA" id="ARBA00022729"/>
    </source>
</evidence>
<comment type="similarity">
    <text evidence="2">Belongs to the bacterial solute-binding protein 2 family.</text>
</comment>